<accession>A0ABN7HF87</accession>
<name>A0ABN7HF87_9BURK</name>
<protein>
    <submittedName>
        <fullName evidence="1">Uncharacterized protein</fullName>
    </submittedName>
</protein>
<dbReference type="EMBL" id="CAJHCQ010000001">
    <property type="protein sequence ID" value="CAD6513615.1"/>
    <property type="molecule type" value="Genomic_DNA"/>
</dbReference>
<evidence type="ECO:0000313" key="2">
    <source>
        <dbReference type="Proteomes" id="UP000656319"/>
    </source>
</evidence>
<gene>
    <name evidence="1" type="ORF">LMG27952_00749</name>
</gene>
<reference evidence="1 2" key="1">
    <citation type="submission" date="2020-10" db="EMBL/GenBank/DDBJ databases">
        <authorList>
            <person name="Peeters C."/>
        </authorList>
    </citation>
    <scope>NUCLEOTIDE SEQUENCE [LARGE SCALE GENOMIC DNA]</scope>
    <source>
        <strain evidence="1 2">LMG 27952</strain>
    </source>
</reference>
<organism evidence="1 2">
    <name type="scientific">Paraburkholderia hiiakae</name>
    <dbReference type="NCBI Taxonomy" id="1081782"/>
    <lineage>
        <taxon>Bacteria</taxon>
        <taxon>Pseudomonadati</taxon>
        <taxon>Pseudomonadota</taxon>
        <taxon>Betaproteobacteria</taxon>
        <taxon>Burkholderiales</taxon>
        <taxon>Burkholderiaceae</taxon>
        <taxon>Paraburkholderia</taxon>
    </lineage>
</organism>
<evidence type="ECO:0000313" key="1">
    <source>
        <dbReference type="EMBL" id="CAD6513615.1"/>
    </source>
</evidence>
<dbReference type="Proteomes" id="UP000656319">
    <property type="component" value="Unassembled WGS sequence"/>
</dbReference>
<sequence length="71" mass="8551">MLREFWREYHALDSLITSELIPTLVRKRTSVFFRASFFYAAWLDRSRRGFEALAIHDQRAALRQFPNQFAQ</sequence>
<keyword evidence="2" id="KW-1185">Reference proteome</keyword>
<proteinExistence type="predicted"/>
<comment type="caution">
    <text evidence="1">The sequence shown here is derived from an EMBL/GenBank/DDBJ whole genome shotgun (WGS) entry which is preliminary data.</text>
</comment>